<evidence type="ECO:0000256" key="4">
    <source>
        <dbReference type="ARBA" id="ARBA00023163"/>
    </source>
</evidence>
<name>A0A2T3ZU91_TRIHA</name>
<dbReference type="STRING" id="983964.A0A2T3ZU91"/>
<dbReference type="InterPro" id="IPR001138">
    <property type="entry name" value="Zn2Cys6_DnaBD"/>
</dbReference>
<keyword evidence="3" id="KW-0805">Transcription regulation</keyword>
<dbReference type="GO" id="GO:0003677">
    <property type="term" value="F:DNA binding"/>
    <property type="evidence" value="ECO:0007669"/>
    <property type="project" value="InterPro"/>
</dbReference>
<evidence type="ECO:0000313" key="8">
    <source>
        <dbReference type="EMBL" id="PTB48368.1"/>
    </source>
</evidence>
<keyword evidence="9" id="KW-1185">Reference proteome</keyword>
<keyword evidence="2" id="KW-0479">Metal-binding</keyword>
<dbReference type="EMBL" id="KZ679699">
    <property type="protein sequence ID" value="PTB48368.1"/>
    <property type="molecule type" value="Genomic_DNA"/>
</dbReference>
<evidence type="ECO:0000259" key="6">
    <source>
        <dbReference type="Pfam" id="PF00172"/>
    </source>
</evidence>
<feature type="domain" description="Xylanolytic transcriptional activator regulatory" evidence="7">
    <location>
        <begin position="118"/>
        <end position="345"/>
    </location>
</feature>
<dbReference type="CDD" id="cd12148">
    <property type="entry name" value="fungal_TF_MHR"/>
    <property type="match status" value="1"/>
</dbReference>
<comment type="subcellular location">
    <subcellularLocation>
        <location evidence="1">Nucleus</location>
    </subcellularLocation>
</comment>
<reference evidence="8 9" key="1">
    <citation type="submission" date="2016-07" db="EMBL/GenBank/DDBJ databases">
        <title>Multiple horizontal gene transfer events from other fungi enriched the ability of initially mycotrophic Trichoderma (Ascomycota) to feed on dead plant biomass.</title>
        <authorList>
            <consortium name="DOE Joint Genome Institute"/>
            <person name="Aerts A."/>
            <person name="Atanasova L."/>
            <person name="Chenthamara K."/>
            <person name="Zhang J."/>
            <person name="Grujic M."/>
            <person name="Henrissat B."/>
            <person name="Kuo A."/>
            <person name="Salamov A."/>
            <person name="Lipzen A."/>
            <person name="Labutti K."/>
            <person name="Barry K."/>
            <person name="Miao Y."/>
            <person name="Rahimi M.J."/>
            <person name="Shen Q."/>
            <person name="Grigoriev I.V."/>
            <person name="Kubicek C.P."/>
            <person name="Druzhinina I.S."/>
        </authorList>
    </citation>
    <scope>NUCLEOTIDE SEQUENCE [LARGE SCALE GENOMIC DNA]</scope>
    <source>
        <strain evidence="8 9">CBS 226.95</strain>
    </source>
</reference>
<evidence type="ECO:0000256" key="3">
    <source>
        <dbReference type="ARBA" id="ARBA00023015"/>
    </source>
</evidence>
<keyword evidence="4" id="KW-0804">Transcription</keyword>
<keyword evidence="5" id="KW-0539">Nucleus</keyword>
<accession>A0A2T3ZU91</accession>
<dbReference type="Gene3D" id="4.10.240.10">
    <property type="entry name" value="Zn(2)-C6 fungal-type DNA-binding domain"/>
    <property type="match status" value="1"/>
</dbReference>
<dbReference type="AlphaFoldDB" id="A0A2T3ZU91"/>
<organism evidence="8 9">
    <name type="scientific">Trichoderma harzianum CBS 226.95</name>
    <dbReference type="NCBI Taxonomy" id="983964"/>
    <lineage>
        <taxon>Eukaryota</taxon>
        <taxon>Fungi</taxon>
        <taxon>Dikarya</taxon>
        <taxon>Ascomycota</taxon>
        <taxon>Pezizomycotina</taxon>
        <taxon>Sordariomycetes</taxon>
        <taxon>Hypocreomycetidae</taxon>
        <taxon>Hypocreales</taxon>
        <taxon>Hypocreaceae</taxon>
        <taxon>Trichoderma</taxon>
    </lineage>
</organism>
<dbReference type="CDD" id="cd00067">
    <property type="entry name" value="GAL4"/>
    <property type="match status" value="1"/>
</dbReference>
<dbReference type="InterPro" id="IPR007219">
    <property type="entry name" value="XnlR_reg_dom"/>
</dbReference>
<dbReference type="PANTHER" id="PTHR47338:SF20">
    <property type="entry name" value="ZN(II)2CYS6 TRANSCRIPTION FACTOR (EUROFUNG)"/>
    <property type="match status" value="1"/>
</dbReference>
<dbReference type="Proteomes" id="UP000241690">
    <property type="component" value="Unassembled WGS sequence"/>
</dbReference>
<gene>
    <name evidence="8" type="ORF">M431DRAFT_326191</name>
</gene>
<dbReference type="Pfam" id="PF00172">
    <property type="entry name" value="Zn_clus"/>
    <property type="match status" value="1"/>
</dbReference>
<evidence type="ECO:0000313" key="9">
    <source>
        <dbReference type="Proteomes" id="UP000241690"/>
    </source>
</evidence>
<dbReference type="GO" id="GO:0005634">
    <property type="term" value="C:nucleus"/>
    <property type="evidence" value="ECO:0007669"/>
    <property type="project" value="UniProtKB-SubCell"/>
</dbReference>
<evidence type="ECO:0000259" key="7">
    <source>
        <dbReference type="Pfam" id="PF04082"/>
    </source>
</evidence>
<dbReference type="GeneID" id="36622900"/>
<proteinExistence type="predicted"/>
<sequence>MNVNAYDRFCSRRKIRCSRDLPECSTCKVHKQTCSYTKSTASDSNALRAVSSSSPAAHEPNLVPDHDEKALATIRFLDHELFLRSLRGATPSLRVAVCVPGYVKQLVLEGSLSQRIMTSYYQSVHQWLPIVSKKKVYERLLNPLLPARVDSAFLLLCMSLLTSSCTGIQDPDVLPEYCAAIKYCTEIQRSGLITPEVLQGCILLSVYEWGHAIYPAADLSISMCLRYALSLEMGWEVARGGGAKSMWADGEEERRTWWAVYILERIAGLGRPRQIMLVPEAEMSAILPCHDNDWEDQKTPEAYYTLSSPPESLGRYASTVQACYLLSCVYRHTSDTSISVSSRPSELDQLDKTLSALIQYSAETQTGGIYSILCYQTAVSFWSVSLARVP</sequence>
<dbReference type="PANTHER" id="PTHR47338">
    <property type="entry name" value="ZN(II)2CYS6 TRANSCRIPTION FACTOR (EUROFUNG)-RELATED"/>
    <property type="match status" value="1"/>
</dbReference>
<dbReference type="GO" id="GO:0000981">
    <property type="term" value="F:DNA-binding transcription factor activity, RNA polymerase II-specific"/>
    <property type="evidence" value="ECO:0007669"/>
    <property type="project" value="InterPro"/>
</dbReference>
<evidence type="ECO:0000256" key="1">
    <source>
        <dbReference type="ARBA" id="ARBA00004123"/>
    </source>
</evidence>
<dbReference type="Pfam" id="PF04082">
    <property type="entry name" value="Fungal_trans"/>
    <property type="match status" value="1"/>
</dbReference>
<dbReference type="InterPro" id="IPR036864">
    <property type="entry name" value="Zn2-C6_fun-type_DNA-bd_sf"/>
</dbReference>
<dbReference type="RefSeq" id="XP_024768045.1">
    <property type="nucleotide sequence ID" value="XM_024914335.1"/>
</dbReference>
<dbReference type="SUPFAM" id="SSF57701">
    <property type="entry name" value="Zn2/Cys6 DNA-binding domain"/>
    <property type="match status" value="1"/>
</dbReference>
<feature type="domain" description="Zn(2)-C6 fungal-type" evidence="6">
    <location>
        <begin position="9"/>
        <end position="40"/>
    </location>
</feature>
<dbReference type="GO" id="GO:0008270">
    <property type="term" value="F:zinc ion binding"/>
    <property type="evidence" value="ECO:0007669"/>
    <property type="project" value="InterPro"/>
</dbReference>
<evidence type="ECO:0000256" key="2">
    <source>
        <dbReference type="ARBA" id="ARBA00022723"/>
    </source>
</evidence>
<evidence type="ECO:0000256" key="5">
    <source>
        <dbReference type="ARBA" id="ARBA00023242"/>
    </source>
</evidence>
<protein>
    <recommendedName>
        <fullName evidence="10">Zn(2)-C6 fungal-type domain-containing protein</fullName>
    </recommendedName>
</protein>
<dbReference type="InterPro" id="IPR050815">
    <property type="entry name" value="TF_fung"/>
</dbReference>
<dbReference type="GO" id="GO:0006351">
    <property type="term" value="P:DNA-templated transcription"/>
    <property type="evidence" value="ECO:0007669"/>
    <property type="project" value="InterPro"/>
</dbReference>
<evidence type="ECO:0008006" key="10">
    <source>
        <dbReference type="Google" id="ProtNLM"/>
    </source>
</evidence>